<proteinExistence type="predicted"/>
<evidence type="ECO:0000313" key="1">
    <source>
        <dbReference type="EMBL" id="KAG8662928.1"/>
    </source>
</evidence>
<organism evidence="1 2">
    <name type="scientific">Manihot esculenta</name>
    <name type="common">Cassava</name>
    <name type="synonym">Jatropha manihot</name>
    <dbReference type="NCBI Taxonomy" id="3983"/>
    <lineage>
        <taxon>Eukaryota</taxon>
        <taxon>Viridiplantae</taxon>
        <taxon>Streptophyta</taxon>
        <taxon>Embryophyta</taxon>
        <taxon>Tracheophyta</taxon>
        <taxon>Spermatophyta</taxon>
        <taxon>Magnoliopsida</taxon>
        <taxon>eudicotyledons</taxon>
        <taxon>Gunneridae</taxon>
        <taxon>Pentapetalae</taxon>
        <taxon>rosids</taxon>
        <taxon>fabids</taxon>
        <taxon>Malpighiales</taxon>
        <taxon>Euphorbiaceae</taxon>
        <taxon>Crotonoideae</taxon>
        <taxon>Manihoteae</taxon>
        <taxon>Manihot</taxon>
    </lineage>
</organism>
<dbReference type="Proteomes" id="UP000091857">
    <property type="component" value="Chromosome 1"/>
</dbReference>
<dbReference type="EMBL" id="CM004387">
    <property type="protein sequence ID" value="KAG8662928.1"/>
    <property type="molecule type" value="Genomic_DNA"/>
</dbReference>
<evidence type="ECO:0000313" key="2">
    <source>
        <dbReference type="Proteomes" id="UP000091857"/>
    </source>
</evidence>
<comment type="caution">
    <text evidence="1">The sequence shown here is derived from an EMBL/GenBank/DDBJ whole genome shotgun (WGS) entry which is preliminary data.</text>
</comment>
<reference evidence="2" key="1">
    <citation type="journal article" date="2016" name="Nat. Biotechnol.">
        <title>Sequencing wild and cultivated cassava and related species reveals extensive interspecific hybridization and genetic diversity.</title>
        <authorList>
            <person name="Bredeson J.V."/>
            <person name="Lyons J.B."/>
            <person name="Prochnik S.E."/>
            <person name="Wu G.A."/>
            <person name="Ha C.M."/>
            <person name="Edsinger-Gonzales E."/>
            <person name="Grimwood J."/>
            <person name="Schmutz J."/>
            <person name="Rabbi I.Y."/>
            <person name="Egesi C."/>
            <person name="Nauluvula P."/>
            <person name="Lebot V."/>
            <person name="Ndunguru J."/>
            <person name="Mkamilo G."/>
            <person name="Bart R.S."/>
            <person name="Setter T.L."/>
            <person name="Gleadow R.M."/>
            <person name="Kulakow P."/>
            <person name="Ferguson M.E."/>
            <person name="Rounsley S."/>
            <person name="Rokhsar D.S."/>
        </authorList>
    </citation>
    <scope>NUCLEOTIDE SEQUENCE [LARGE SCALE GENOMIC DNA]</scope>
    <source>
        <strain evidence="2">cv. AM560-2</strain>
    </source>
</reference>
<name>A0ACB7IGB3_MANES</name>
<keyword evidence="2" id="KW-1185">Reference proteome</keyword>
<protein>
    <submittedName>
        <fullName evidence="1">Uncharacterized protein</fullName>
    </submittedName>
</protein>
<gene>
    <name evidence="1" type="ORF">MANES_01G157400v8</name>
</gene>
<sequence>MYKIQFPIEKCQERESYGGGGERNQSPTITPTSNMNLAFRADGVTDVYKPIMPITNDDTLHHVQSIPPHHHEMMLMGCGGIGIGVGGDGLDMNTAEPIKRKRGRPRKYSPPHGNVNLNLTSPLSHHHQHHEPHQSPLLHSGFQSPSSPSSTSKKARGRPPGSGRKNQLTLGSGVGFAPHVITVKAGEDVLLKIMSFSQNGPRGVCILSANGAVSNVTLHQPATSGGTVTYEGRFEILSLSGSFLPSESSGQRGRTGGLSVLLAGPDGRVLGGVAVLLTAASSVQVIVGSFISEDWKESSLGINQPETLYAPGASIAGSPTSRGTFSESSVGLGSPPNHSTGGCNNSTLLGMPNVPWK</sequence>
<accession>A0ACB7IGB3</accession>